<proteinExistence type="predicted"/>
<dbReference type="AlphaFoldDB" id="A0A5J4UP66"/>
<dbReference type="EMBL" id="SNRW01014085">
    <property type="protein sequence ID" value="KAA6371872.1"/>
    <property type="molecule type" value="Genomic_DNA"/>
</dbReference>
<evidence type="ECO:0000313" key="3">
    <source>
        <dbReference type="Proteomes" id="UP000324800"/>
    </source>
</evidence>
<name>A0A5J4UP66_9EUKA</name>
<reference evidence="2 3" key="1">
    <citation type="submission" date="2019-03" db="EMBL/GenBank/DDBJ databases">
        <title>Single cell metagenomics reveals metabolic interactions within the superorganism composed of flagellate Streblomastix strix and complex community of Bacteroidetes bacteria on its surface.</title>
        <authorList>
            <person name="Treitli S.C."/>
            <person name="Kolisko M."/>
            <person name="Husnik F."/>
            <person name="Keeling P."/>
            <person name="Hampl V."/>
        </authorList>
    </citation>
    <scope>NUCLEOTIDE SEQUENCE [LARGE SCALE GENOMIC DNA]</scope>
    <source>
        <strain evidence="2">ST1C</strain>
    </source>
</reference>
<accession>A0A5J4UP66</accession>
<sequence>MASVNTLLTRIVGFTGVLDQELKKLTAQQVTNMIRSKPEIMPPEWAQDLARNPIPETKLNAQPMQHPQQPVQFPVIPPPNPFLPSVNPPQTQISEP</sequence>
<organism evidence="2 3">
    <name type="scientific">Streblomastix strix</name>
    <dbReference type="NCBI Taxonomy" id="222440"/>
    <lineage>
        <taxon>Eukaryota</taxon>
        <taxon>Metamonada</taxon>
        <taxon>Preaxostyla</taxon>
        <taxon>Oxymonadida</taxon>
        <taxon>Streblomastigidae</taxon>
        <taxon>Streblomastix</taxon>
    </lineage>
</organism>
<gene>
    <name evidence="2" type="ORF">EZS28_032603</name>
</gene>
<feature type="compositionally biased region" description="Low complexity" evidence="1">
    <location>
        <begin position="62"/>
        <end position="74"/>
    </location>
</feature>
<protein>
    <submittedName>
        <fullName evidence="2">Uncharacterized protein</fullName>
    </submittedName>
</protein>
<evidence type="ECO:0000256" key="1">
    <source>
        <dbReference type="SAM" id="MobiDB-lite"/>
    </source>
</evidence>
<dbReference type="Proteomes" id="UP000324800">
    <property type="component" value="Unassembled WGS sequence"/>
</dbReference>
<evidence type="ECO:0000313" key="2">
    <source>
        <dbReference type="EMBL" id="KAA6371872.1"/>
    </source>
</evidence>
<comment type="caution">
    <text evidence="2">The sequence shown here is derived from an EMBL/GenBank/DDBJ whole genome shotgun (WGS) entry which is preliminary data.</text>
</comment>
<feature type="region of interest" description="Disordered" evidence="1">
    <location>
        <begin position="59"/>
        <end position="96"/>
    </location>
</feature>